<accession>A0ACB7UG37</accession>
<proteinExistence type="predicted"/>
<evidence type="ECO:0000313" key="1">
    <source>
        <dbReference type="EMBL" id="KAH7659304.1"/>
    </source>
</evidence>
<reference evidence="2" key="1">
    <citation type="journal article" date="2022" name="Nat. Commun.">
        <title>Chromosome evolution and the genetic basis of agronomically important traits in greater yam.</title>
        <authorList>
            <person name="Bredeson J.V."/>
            <person name="Lyons J.B."/>
            <person name="Oniyinde I.O."/>
            <person name="Okereke N.R."/>
            <person name="Kolade O."/>
            <person name="Nnabue I."/>
            <person name="Nwadili C.O."/>
            <person name="Hribova E."/>
            <person name="Parker M."/>
            <person name="Nwogha J."/>
            <person name="Shu S."/>
            <person name="Carlson J."/>
            <person name="Kariba R."/>
            <person name="Muthemba S."/>
            <person name="Knop K."/>
            <person name="Barton G.J."/>
            <person name="Sherwood A.V."/>
            <person name="Lopez-Montes A."/>
            <person name="Asiedu R."/>
            <person name="Jamnadass R."/>
            <person name="Muchugi A."/>
            <person name="Goodstein D."/>
            <person name="Egesi C.N."/>
            <person name="Featherston J."/>
            <person name="Asfaw A."/>
            <person name="Simpson G.G."/>
            <person name="Dolezel J."/>
            <person name="Hendre P.S."/>
            <person name="Van Deynze A."/>
            <person name="Kumar P.L."/>
            <person name="Obidiegwu J.E."/>
            <person name="Bhattacharjee R."/>
            <person name="Rokhsar D.S."/>
        </authorList>
    </citation>
    <scope>NUCLEOTIDE SEQUENCE [LARGE SCALE GENOMIC DNA]</scope>
    <source>
        <strain evidence="2">cv. TDa95/00328</strain>
    </source>
</reference>
<organism evidence="1 2">
    <name type="scientific">Dioscorea alata</name>
    <name type="common">Purple yam</name>
    <dbReference type="NCBI Taxonomy" id="55571"/>
    <lineage>
        <taxon>Eukaryota</taxon>
        <taxon>Viridiplantae</taxon>
        <taxon>Streptophyta</taxon>
        <taxon>Embryophyta</taxon>
        <taxon>Tracheophyta</taxon>
        <taxon>Spermatophyta</taxon>
        <taxon>Magnoliopsida</taxon>
        <taxon>Liliopsida</taxon>
        <taxon>Dioscoreales</taxon>
        <taxon>Dioscoreaceae</taxon>
        <taxon>Dioscorea</taxon>
    </lineage>
</organism>
<name>A0ACB7UG37_DIOAL</name>
<gene>
    <name evidence="1" type="ORF">IHE45_16G022200</name>
</gene>
<comment type="caution">
    <text evidence="1">The sequence shown here is derived from an EMBL/GenBank/DDBJ whole genome shotgun (WGS) entry which is preliminary data.</text>
</comment>
<dbReference type="EMBL" id="CM037026">
    <property type="protein sequence ID" value="KAH7659304.1"/>
    <property type="molecule type" value="Genomic_DNA"/>
</dbReference>
<protein>
    <submittedName>
        <fullName evidence="1">GRAM domain-containing protein</fullName>
    </submittedName>
</protein>
<keyword evidence="2" id="KW-1185">Reference proteome</keyword>
<evidence type="ECO:0000313" key="2">
    <source>
        <dbReference type="Proteomes" id="UP000827976"/>
    </source>
</evidence>
<dbReference type="Proteomes" id="UP000827976">
    <property type="component" value="Chromosome 16"/>
</dbReference>
<sequence length="609" mass="68952">MALAAAPLDQSFRASPSRVVSRQDAEASSETSSVYSADPSDRRDAEILAMSTRSEEYRLLFRLPPDEVLVQDFNCALQENILLQGHMYLFLHHICFYSNIFGFETKKTISFLEVSCVRKAKTAGIFPNAIEILAGGKKHFFGSFLSRDEAYKLIMEGWLQHNNDAKAIFDQQDMKSDVNGSNNSLAIVEIARGSTPPPSDSLTSDGNMNANILDECLPSSGEDGIIVPSRLVEVKENGEEKAEHLSTGNLSWPVEDVDAPKVPEYFTLVAEAKFSVCVEDFFTLFFSNNAAEFLENFRKGCGDKEFQHTLWHQNEQFRYTRDITFLHPVKIYLGAKYGRCQEVQKFRVYRNSHLVIETSQQISDVPYGDYFKVEGIWDVQQLSGETGCILRVYINVAFSKKTMFRGKIEQSTKDECREVYALWINNANDLLKQKKDVKLEDTISTNVGSGSSSEPAGDLMHNGIFEEIIETVSDKIPPQSESPMTVNLENWRSALVIFREAWASLSSYCGSQSYLPFVIAAAFLAVLILMQVSIILILTRVPEVHIVTEGNYISGPGSYSLENVEWLERRFNYLKEEMLMLESRMERMRHEYTLLKASLQSIEKLKPKP</sequence>